<comment type="function">
    <text evidence="10">Catalyzes the transfer of an acyl group from acyl-phosphate (acyl-PO(4)) to glycerol-3-phosphate (G3P) to form lysophosphatidic acid (LPA). This enzyme utilizes acyl-phosphate as fatty acyl donor, but not acyl-CoA or acyl-ACP.</text>
</comment>
<evidence type="ECO:0000256" key="2">
    <source>
        <dbReference type="ARBA" id="ARBA00022516"/>
    </source>
</evidence>
<evidence type="ECO:0000256" key="10">
    <source>
        <dbReference type="HAMAP-Rule" id="MF_01043"/>
    </source>
</evidence>
<dbReference type="GO" id="GO:0008654">
    <property type="term" value="P:phospholipid biosynthetic process"/>
    <property type="evidence" value="ECO:0007669"/>
    <property type="project" value="UniProtKB-UniRule"/>
</dbReference>
<gene>
    <name evidence="10" type="primary">plsY</name>
    <name evidence="11" type="ORF">SAMN06297144_0693</name>
</gene>
<accession>A0A285QI28</accession>
<dbReference type="HAMAP" id="MF_01043">
    <property type="entry name" value="PlsY"/>
    <property type="match status" value="1"/>
</dbReference>
<dbReference type="GO" id="GO:0005886">
    <property type="term" value="C:plasma membrane"/>
    <property type="evidence" value="ECO:0007669"/>
    <property type="project" value="UniProtKB-SubCell"/>
</dbReference>
<comment type="subcellular location">
    <subcellularLocation>
        <location evidence="10">Cell membrane</location>
        <topology evidence="10">Multi-pass membrane protein</topology>
    </subcellularLocation>
</comment>
<dbReference type="PANTHER" id="PTHR30309:SF0">
    <property type="entry name" value="GLYCEROL-3-PHOSPHATE ACYLTRANSFERASE-RELATED"/>
    <property type="match status" value="1"/>
</dbReference>
<keyword evidence="6 10" id="KW-0443">Lipid metabolism</keyword>
<dbReference type="InterPro" id="IPR003811">
    <property type="entry name" value="G3P_acylTferase_PlsY"/>
</dbReference>
<evidence type="ECO:0000256" key="6">
    <source>
        <dbReference type="ARBA" id="ARBA00023098"/>
    </source>
</evidence>
<feature type="transmembrane region" description="Helical" evidence="10">
    <location>
        <begin position="89"/>
        <end position="107"/>
    </location>
</feature>
<dbReference type="PANTHER" id="PTHR30309">
    <property type="entry name" value="INNER MEMBRANE PROTEIN YGIH"/>
    <property type="match status" value="1"/>
</dbReference>
<dbReference type="Pfam" id="PF02660">
    <property type="entry name" value="G3P_acyltransf"/>
    <property type="match status" value="1"/>
</dbReference>
<organism evidence="11 12">
    <name type="scientific">Sphingomonas guangdongensis</name>
    <dbReference type="NCBI Taxonomy" id="1141890"/>
    <lineage>
        <taxon>Bacteria</taxon>
        <taxon>Pseudomonadati</taxon>
        <taxon>Pseudomonadota</taxon>
        <taxon>Alphaproteobacteria</taxon>
        <taxon>Sphingomonadales</taxon>
        <taxon>Sphingomonadaceae</taxon>
        <taxon>Sphingomonas</taxon>
    </lineage>
</organism>
<keyword evidence="5 10" id="KW-1133">Transmembrane helix</keyword>
<dbReference type="SMART" id="SM01207">
    <property type="entry name" value="G3P_acyltransf"/>
    <property type="match status" value="1"/>
</dbReference>
<proteinExistence type="inferred from homology"/>
<comment type="catalytic activity">
    <reaction evidence="10">
        <text>an acyl phosphate + sn-glycerol 3-phosphate = a 1-acyl-sn-glycero-3-phosphate + phosphate</text>
        <dbReference type="Rhea" id="RHEA:34075"/>
        <dbReference type="ChEBI" id="CHEBI:43474"/>
        <dbReference type="ChEBI" id="CHEBI:57597"/>
        <dbReference type="ChEBI" id="CHEBI:57970"/>
        <dbReference type="ChEBI" id="CHEBI:59918"/>
        <dbReference type="EC" id="2.3.1.275"/>
    </reaction>
</comment>
<evidence type="ECO:0000256" key="7">
    <source>
        <dbReference type="ARBA" id="ARBA00023136"/>
    </source>
</evidence>
<feature type="transmembrane region" description="Helical" evidence="10">
    <location>
        <begin position="154"/>
        <end position="181"/>
    </location>
</feature>
<feature type="transmembrane region" description="Helical" evidence="10">
    <location>
        <begin position="6"/>
        <end position="31"/>
    </location>
</feature>
<keyword evidence="7 10" id="KW-0472">Membrane</keyword>
<comment type="subunit">
    <text evidence="10">Probably interacts with PlsX.</text>
</comment>
<evidence type="ECO:0000256" key="3">
    <source>
        <dbReference type="ARBA" id="ARBA00022679"/>
    </source>
</evidence>
<keyword evidence="9 10" id="KW-1208">Phospholipid metabolism</keyword>
<keyword evidence="8 10" id="KW-0594">Phospholipid biosynthesis</keyword>
<evidence type="ECO:0000256" key="4">
    <source>
        <dbReference type="ARBA" id="ARBA00022692"/>
    </source>
</evidence>
<reference evidence="11 12" key="1">
    <citation type="submission" date="2017-07" db="EMBL/GenBank/DDBJ databases">
        <authorList>
            <person name="Sun Z.S."/>
            <person name="Albrecht U."/>
            <person name="Echele G."/>
            <person name="Lee C.C."/>
        </authorList>
    </citation>
    <scope>NUCLEOTIDE SEQUENCE [LARGE SCALE GENOMIC DNA]</scope>
    <source>
        <strain evidence="11 12">CGMCC 1.12672</strain>
    </source>
</reference>
<evidence type="ECO:0000256" key="9">
    <source>
        <dbReference type="ARBA" id="ARBA00023264"/>
    </source>
</evidence>
<keyword evidence="11" id="KW-0012">Acyltransferase</keyword>
<dbReference type="UniPathway" id="UPA00085"/>
<dbReference type="EC" id="2.3.1.275" evidence="10"/>
<evidence type="ECO:0000313" key="11">
    <source>
        <dbReference type="EMBL" id="SOB79712.1"/>
    </source>
</evidence>
<dbReference type="Proteomes" id="UP000219494">
    <property type="component" value="Unassembled WGS sequence"/>
</dbReference>
<dbReference type="AlphaFoldDB" id="A0A285QI28"/>
<feature type="transmembrane region" description="Helical" evidence="10">
    <location>
        <begin position="61"/>
        <end position="83"/>
    </location>
</feature>
<evidence type="ECO:0000313" key="12">
    <source>
        <dbReference type="Proteomes" id="UP000219494"/>
    </source>
</evidence>
<comment type="pathway">
    <text evidence="10">Lipid metabolism; phospholipid metabolism.</text>
</comment>
<protein>
    <recommendedName>
        <fullName evidence="10">Glycerol-3-phosphate acyltransferase</fullName>
    </recommendedName>
    <alternativeName>
        <fullName evidence="10">Acyl-PO4 G3P acyltransferase</fullName>
    </alternativeName>
    <alternativeName>
        <fullName evidence="10">Acyl-phosphate--glycerol-3-phosphate acyltransferase</fullName>
    </alternativeName>
    <alternativeName>
        <fullName evidence="10">G3P acyltransferase</fullName>
        <shortName evidence="10">GPAT</shortName>
        <ecNumber evidence="10">2.3.1.275</ecNumber>
    </alternativeName>
    <alternativeName>
        <fullName evidence="10">Lysophosphatidic acid synthase</fullName>
        <shortName evidence="10">LPA synthase</shortName>
    </alternativeName>
</protein>
<evidence type="ECO:0000256" key="5">
    <source>
        <dbReference type="ARBA" id="ARBA00022989"/>
    </source>
</evidence>
<comment type="similarity">
    <text evidence="10">Belongs to the PlsY family.</text>
</comment>
<dbReference type="GO" id="GO:0043772">
    <property type="term" value="F:acyl-phosphate glycerol-3-phosphate acyltransferase activity"/>
    <property type="evidence" value="ECO:0007669"/>
    <property type="project" value="UniProtKB-UniRule"/>
</dbReference>
<name>A0A285QI28_9SPHN</name>
<keyword evidence="4 10" id="KW-0812">Transmembrane</keyword>
<dbReference type="NCBIfam" id="TIGR00023">
    <property type="entry name" value="glycerol-3-phosphate 1-O-acyltransferase PlsY"/>
    <property type="match status" value="1"/>
</dbReference>
<feature type="transmembrane region" description="Helical" evidence="10">
    <location>
        <begin position="119"/>
        <end position="142"/>
    </location>
</feature>
<sequence>MGDMQSLFWLQPAAALVFGYLLGSIPFGVILTRLGGAGDLRTIGSGNIGATNVLRTGRKGLAAATLLLDGLKGWLAVVLVAQWSPIDAPVAAVGAFIGHLYPVWLGFRGGKGVATLMGVVLALSPLSGLVYAVAWLGTLALLRVSSLAGLAAAFSAPVAAAVFDQFDYVFLFLAFAILVLWKHRANVDRLMAGTEPRIGGGTKGG</sequence>
<evidence type="ECO:0000256" key="1">
    <source>
        <dbReference type="ARBA" id="ARBA00022475"/>
    </source>
</evidence>
<evidence type="ECO:0000256" key="8">
    <source>
        <dbReference type="ARBA" id="ARBA00023209"/>
    </source>
</evidence>
<keyword evidence="3 10" id="KW-0808">Transferase</keyword>
<dbReference type="EMBL" id="OBMI01000001">
    <property type="protein sequence ID" value="SOB79712.1"/>
    <property type="molecule type" value="Genomic_DNA"/>
</dbReference>
<keyword evidence="1 10" id="KW-1003">Cell membrane</keyword>
<keyword evidence="12" id="KW-1185">Reference proteome</keyword>
<keyword evidence="2 10" id="KW-0444">Lipid biosynthesis</keyword>